<dbReference type="NCBIfam" id="NF008502">
    <property type="entry name" value="PRK11412.1"/>
    <property type="match status" value="1"/>
</dbReference>
<evidence type="ECO:0000313" key="9">
    <source>
        <dbReference type="Proteomes" id="UP001236415"/>
    </source>
</evidence>
<feature type="transmembrane region" description="Helical" evidence="7">
    <location>
        <begin position="166"/>
        <end position="186"/>
    </location>
</feature>
<dbReference type="InterPro" id="IPR006043">
    <property type="entry name" value="NCS2"/>
</dbReference>
<feature type="transmembrane region" description="Helical" evidence="7">
    <location>
        <begin position="79"/>
        <end position="99"/>
    </location>
</feature>
<feature type="transmembrane region" description="Helical" evidence="7">
    <location>
        <begin position="405"/>
        <end position="428"/>
    </location>
</feature>
<keyword evidence="4 7" id="KW-0812">Transmembrane</keyword>
<comment type="subcellular location">
    <subcellularLocation>
        <location evidence="1">Membrane</location>
        <topology evidence="1">Multi-pass membrane protein</topology>
    </subcellularLocation>
</comment>
<dbReference type="EMBL" id="CP127162">
    <property type="protein sequence ID" value="WIV19647.1"/>
    <property type="molecule type" value="Genomic_DNA"/>
</dbReference>
<reference evidence="8 9" key="1">
    <citation type="submission" date="2023-06" db="EMBL/GenBank/DDBJ databases">
        <title>Paenibacillus polygonum sp. nov., an endophytic bacterium, isolated from Polygonum lapathifolium L. in Nanji Wetland National Nature Reserve, South of Poyang Lake, Jiangxi Province, China.</title>
        <authorList>
            <person name="Yu Z."/>
        </authorList>
    </citation>
    <scope>NUCLEOTIDE SEQUENCE [LARGE SCALE GENOMIC DNA]</scope>
    <source>
        <strain evidence="8 9">C31</strain>
    </source>
</reference>
<feature type="transmembrane region" description="Helical" evidence="7">
    <location>
        <begin position="243"/>
        <end position="264"/>
    </location>
</feature>
<keyword evidence="9" id="KW-1185">Reference proteome</keyword>
<evidence type="ECO:0000256" key="1">
    <source>
        <dbReference type="ARBA" id="ARBA00004141"/>
    </source>
</evidence>
<organism evidence="8 9">
    <name type="scientific">Paenibacillus polygoni</name>
    <dbReference type="NCBI Taxonomy" id="3050112"/>
    <lineage>
        <taxon>Bacteria</taxon>
        <taxon>Bacillati</taxon>
        <taxon>Bacillota</taxon>
        <taxon>Bacilli</taxon>
        <taxon>Bacillales</taxon>
        <taxon>Paenibacillaceae</taxon>
        <taxon>Paenibacillus</taxon>
    </lineage>
</organism>
<feature type="transmembrane region" description="Helical" evidence="7">
    <location>
        <begin position="20"/>
        <end position="42"/>
    </location>
</feature>
<feature type="transmembrane region" description="Helical" evidence="7">
    <location>
        <begin position="106"/>
        <end position="126"/>
    </location>
</feature>
<name>A0ABY8X5A8_9BACL</name>
<evidence type="ECO:0000256" key="4">
    <source>
        <dbReference type="ARBA" id="ARBA00022692"/>
    </source>
</evidence>
<protein>
    <submittedName>
        <fullName evidence="8">Uracil/xanthine transporter</fullName>
    </submittedName>
</protein>
<evidence type="ECO:0000256" key="5">
    <source>
        <dbReference type="ARBA" id="ARBA00022989"/>
    </source>
</evidence>
<feature type="transmembrane region" description="Helical" evidence="7">
    <location>
        <begin position="132"/>
        <end position="154"/>
    </location>
</feature>
<keyword evidence="6 7" id="KW-0472">Membrane</keyword>
<feature type="transmembrane region" description="Helical" evidence="7">
    <location>
        <begin position="54"/>
        <end position="73"/>
    </location>
</feature>
<feature type="transmembrane region" description="Helical" evidence="7">
    <location>
        <begin position="284"/>
        <end position="307"/>
    </location>
</feature>
<dbReference type="Proteomes" id="UP001236415">
    <property type="component" value="Chromosome"/>
</dbReference>
<sequence length="461" mass="49813">MMEQLKSRYSFSVLLAGVQWLFFLFTNTVMVPLSIGHALGLAPGEIAGSMQRSFILTGILCIVQLIWGHRYALMDGPAGVWWGLVLSICASAPAMGLSLGSVAASLTSGFVLSSILVIILTLCGFLKVLQRIFTPIVMGVYLLLLTFQLANTFFKGMIGYDQTGKWDLSLAGLSLFIIVVVAIIHIKGKGKFGQFSLLSGIVVGWIAYAILFGGGESARSVAEGANGVWHWFPWGTPQLEPGIILVGLIAGLVNMTNTLTSLIAASKMYQRETTEKQYRRSFLFTNFFSILGGCLGLIPFGTFASSIGFLENTKVLRRAALFAGSVMFILVGVFPSLSGWLAQLPLSVGNAVLFAAYLQMFGTAIRTFQGAVFNPKTIYRVALPVLIGISIMNIPSSAFTEFPPLLTPILSNGLVIGVVMVIILENFVRWDKYETKIPQKEMNSAAESAVKEKVATATSVN</sequence>
<evidence type="ECO:0000256" key="2">
    <source>
        <dbReference type="ARBA" id="ARBA00008821"/>
    </source>
</evidence>
<feature type="transmembrane region" description="Helical" evidence="7">
    <location>
        <begin position="319"/>
        <end position="342"/>
    </location>
</feature>
<evidence type="ECO:0000313" key="8">
    <source>
        <dbReference type="EMBL" id="WIV19647.1"/>
    </source>
</evidence>
<feature type="transmembrane region" description="Helical" evidence="7">
    <location>
        <begin position="192"/>
        <end position="211"/>
    </location>
</feature>
<gene>
    <name evidence="8" type="ORF">QPK24_02565</name>
</gene>
<dbReference type="RefSeq" id="WP_285745899.1">
    <property type="nucleotide sequence ID" value="NZ_CP127162.1"/>
</dbReference>
<dbReference type="Pfam" id="PF00860">
    <property type="entry name" value="Xan_ur_permease"/>
    <property type="match status" value="1"/>
</dbReference>
<keyword evidence="3" id="KW-0813">Transport</keyword>
<evidence type="ECO:0000256" key="7">
    <source>
        <dbReference type="SAM" id="Phobius"/>
    </source>
</evidence>
<comment type="similarity">
    <text evidence="2">Belongs to the nucleobase:cation symporter-2 (NCS2) (TC 2.A.40) family.</text>
</comment>
<proteinExistence type="inferred from homology"/>
<keyword evidence="5 7" id="KW-1133">Transmembrane helix</keyword>
<evidence type="ECO:0000256" key="6">
    <source>
        <dbReference type="ARBA" id="ARBA00023136"/>
    </source>
</evidence>
<dbReference type="PANTHER" id="PTHR42810:SF6">
    <property type="entry name" value="PURINE PERMEASE YBBY-RELATED"/>
    <property type="match status" value="1"/>
</dbReference>
<evidence type="ECO:0000256" key="3">
    <source>
        <dbReference type="ARBA" id="ARBA00022448"/>
    </source>
</evidence>
<accession>A0ABY8X5A8</accession>
<dbReference type="PANTHER" id="PTHR42810">
    <property type="entry name" value="PURINE PERMEASE C1399.01C-RELATED"/>
    <property type="match status" value="1"/>
</dbReference>
<dbReference type="NCBIfam" id="NF037981">
    <property type="entry name" value="NCS2_1"/>
    <property type="match status" value="1"/>
</dbReference>
<feature type="transmembrane region" description="Helical" evidence="7">
    <location>
        <begin position="348"/>
        <end position="365"/>
    </location>
</feature>